<accession>A0A0E9SF01</accession>
<evidence type="ECO:0000256" key="1">
    <source>
        <dbReference type="SAM" id="Phobius"/>
    </source>
</evidence>
<sequence>MLLDLYITILFYVSDVLDVCFSCIYYMFMVVVKQCWIF</sequence>
<evidence type="ECO:0000313" key="2">
    <source>
        <dbReference type="EMBL" id="JAH39954.1"/>
    </source>
</evidence>
<reference evidence="2" key="2">
    <citation type="journal article" date="2015" name="Fish Shellfish Immunol.">
        <title>Early steps in the European eel (Anguilla anguilla)-Vibrio vulnificus interaction in the gills: Role of the RtxA13 toxin.</title>
        <authorList>
            <person name="Callol A."/>
            <person name="Pajuelo D."/>
            <person name="Ebbesson L."/>
            <person name="Teles M."/>
            <person name="MacKenzie S."/>
            <person name="Amaro C."/>
        </authorList>
    </citation>
    <scope>NUCLEOTIDE SEQUENCE</scope>
</reference>
<keyword evidence="1" id="KW-1133">Transmembrane helix</keyword>
<keyword evidence="1" id="KW-0472">Membrane</keyword>
<reference evidence="2" key="1">
    <citation type="submission" date="2014-11" db="EMBL/GenBank/DDBJ databases">
        <authorList>
            <person name="Amaro Gonzalez C."/>
        </authorList>
    </citation>
    <scope>NUCLEOTIDE SEQUENCE</scope>
</reference>
<keyword evidence="1" id="KW-0812">Transmembrane</keyword>
<name>A0A0E9SF01_ANGAN</name>
<protein>
    <submittedName>
        <fullName evidence="2">Uncharacterized protein</fullName>
    </submittedName>
</protein>
<dbReference type="AlphaFoldDB" id="A0A0E9SF01"/>
<feature type="transmembrane region" description="Helical" evidence="1">
    <location>
        <begin position="6"/>
        <end position="28"/>
    </location>
</feature>
<dbReference type="EMBL" id="GBXM01068623">
    <property type="protein sequence ID" value="JAH39954.1"/>
    <property type="molecule type" value="Transcribed_RNA"/>
</dbReference>
<organism evidence="2">
    <name type="scientific">Anguilla anguilla</name>
    <name type="common">European freshwater eel</name>
    <name type="synonym">Muraena anguilla</name>
    <dbReference type="NCBI Taxonomy" id="7936"/>
    <lineage>
        <taxon>Eukaryota</taxon>
        <taxon>Metazoa</taxon>
        <taxon>Chordata</taxon>
        <taxon>Craniata</taxon>
        <taxon>Vertebrata</taxon>
        <taxon>Euteleostomi</taxon>
        <taxon>Actinopterygii</taxon>
        <taxon>Neopterygii</taxon>
        <taxon>Teleostei</taxon>
        <taxon>Anguilliformes</taxon>
        <taxon>Anguillidae</taxon>
        <taxon>Anguilla</taxon>
    </lineage>
</organism>
<proteinExistence type="predicted"/>